<protein>
    <submittedName>
        <fullName evidence="1">Uncharacterized protein</fullName>
    </submittedName>
</protein>
<dbReference type="Proteomes" id="UP001445472">
    <property type="component" value="Unassembled WGS sequence"/>
</dbReference>
<organism evidence="1 2">
    <name type="scientific">Streptomyces xantholiticus</name>
    <dbReference type="NCBI Taxonomy" id="68285"/>
    <lineage>
        <taxon>Bacteria</taxon>
        <taxon>Bacillati</taxon>
        <taxon>Actinomycetota</taxon>
        <taxon>Actinomycetes</taxon>
        <taxon>Kitasatosporales</taxon>
        <taxon>Streptomycetaceae</taxon>
        <taxon>Streptomyces</taxon>
    </lineage>
</organism>
<reference evidence="1 2" key="1">
    <citation type="submission" date="2024-06" db="EMBL/GenBank/DDBJ databases">
        <title>The Natural Products Discovery Center: Release of the First 8490 Sequenced Strains for Exploring Actinobacteria Biosynthetic Diversity.</title>
        <authorList>
            <person name="Kalkreuter E."/>
            <person name="Kautsar S.A."/>
            <person name="Yang D."/>
            <person name="Bader C.D."/>
            <person name="Teijaro C.N."/>
            <person name="Fluegel L."/>
            <person name="Davis C.M."/>
            <person name="Simpson J.R."/>
            <person name="Lauterbach L."/>
            <person name="Steele A.D."/>
            <person name="Gui C."/>
            <person name="Meng S."/>
            <person name="Li G."/>
            <person name="Viehrig K."/>
            <person name="Ye F."/>
            <person name="Su P."/>
            <person name="Kiefer A.F."/>
            <person name="Nichols A."/>
            <person name="Cepeda A.J."/>
            <person name="Yan W."/>
            <person name="Fan B."/>
            <person name="Jiang Y."/>
            <person name="Adhikari A."/>
            <person name="Zheng C.-J."/>
            <person name="Schuster L."/>
            <person name="Cowan T.M."/>
            <person name="Smanski M.J."/>
            <person name="Chevrette M.G."/>
            <person name="De Carvalho L.P.S."/>
            <person name="Shen B."/>
        </authorList>
    </citation>
    <scope>NUCLEOTIDE SEQUENCE [LARGE SCALE GENOMIC DNA]</scope>
    <source>
        <strain evidence="1 2">NPDC000837</strain>
    </source>
</reference>
<sequence length="86" mass="9650">MTATLAPEFTSEESRAACVDAWGDVINARPDDFNSETDAEPELSECAGLPENEWLDYDGLHLANQRNIDEIDRQAEEAAEEDRTDY</sequence>
<evidence type="ECO:0000313" key="1">
    <source>
        <dbReference type="EMBL" id="MER6612008.1"/>
    </source>
</evidence>
<evidence type="ECO:0000313" key="2">
    <source>
        <dbReference type="Proteomes" id="UP001445472"/>
    </source>
</evidence>
<proteinExistence type="predicted"/>
<accession>A0ABV1UMI1</accession>
<name>A0ABV1UMI1_9ACTN</name>
<comment type="caution">
    <text evidence="1">The sequence shown here is derived from an EMBL/GenBank/DDBJ whole genome shotgun (WGS) entry which is preliminary data.</text>
</comment>
<dbReference type="EMBL" id="JBEPBX010000001">
    <property type="protein sequence ID" value="MER6612008.1"/>
    <property type="molecule type" value="Genomic_DNA"/>
</dbReference>
<gene>
    <name evidence="1" type="ORF">ABT276_01030</name>
</gene>
<dbReference type="RefSeq" id="WP_351974508.1">
    <property type="nucleotide sequence ID" value="NZ_JBEPBX010000001.1"/>
</dbReference>
<keyword evidence="2" id="KW-1185">Reference proteome</keyword>